<keyword evidence="14 19" id="KW-0560">Oxidoreductase</keyword>
<evidence type="ECO:0000256" key="3">
    <source>
        <dbReference type="ARBA" id="ARBA00004496"/>
    </source>
</evidence>
<evidence type="ECO:0000256" key="10">
    <source>
        <dbReference type="ARBA" id="ARBA00022827"/>
    </source>
</evidence>
<dbReference type="GO" id="GO:0008360">
    <property type="term" value="P:regulation of cell shape"/>
    <property type="evidence" value="ECO:0007669"/>
    <property type="project" value="UniProtKB-KW"/>
</dbReference>
<dbReference type="InterPro" id="IPR006094">
    <property type="entry name" value="Oxid_FAD_bind_N"/>
</dbReference>
<evidence type="ECO:0000313" key="21">
    <source>
        <dbReference type="EMBL" id="KGN97599.1"/>
    </source>
</evidence>
<comment type="subcellular location">
    <subcellularLocation>
        <location evidence="3 19">Cytoplasm</location>
    </subcellularLocation>
</comment>
<evidence type="ECO:0000256" key="1">
    <source>
        <dbReference type="ARBA" id="ARBA00001974"/>
    </source>
</evidence>
<dbReference type="Gene3D" id="3.90.78.10">
    <property type="entry name" value="UDP-N-acetylenolpyruvoylglucosamine reductase, C-terminal domain"/>
    <property type="match status" value="1"/>
</dbReference>
<dbReference type="InterPro" id="IPR016169">
    <property type="entry name" value="FAD-bd_PCMH_sub2"/>
</dbReference>
<dbReference type="Pfam" id="PF02873">
    <property type="entry name" value="MurB_C"/>
    <property type="match status" value="1"/>
</dbReference>
<evidence type="ECO:0000256" key="2">
    <source>
        <dbReference type="ARBA" id="ARBA00003921"/>
    </source>
</evidence>
<evidence type="ECO:0000256" key="9">
    <source>
        <dbReference type="ARBA" id="ARBA00022630"/>
    </source>
</evidence>
<keyword evidence="11 19" id="KW-0521">NADP</keyword>
<dbReference type="RefSeq" id="WP_025842794.1">
    <property type="nucleotide sequence ID" value="NZ_JQZW01000012.1"/>
</dbReference>
<protein>
    <recommendedName>
        <fullName evidence="6 19">UDP-N-acetylenolpyruvoylglucosamine reductase</fullName>
        <ecNumber evidence="5 19">1.3.1.98</ecNumber>
    </recommendedName>
    <alternativeName>
        <fullName evidence="17 19">UDP-N-acetylmuramate dehydrogenase</fullName>
    </alternativeName>
</protein>
<comment type="function">
    <text evidence="2 19">Cell wall formation.</text>
</comment>
<dbReference type="Gene3D" id="3.30.465.10">
    <property type="match status" value="1"/>
</dbReference>
<feature type="domain" description="FAD-binding PCMH-type" evidence="20">
    <location>
        <begin position="17"/>
        <end position="188"/>
    </location>
</feature>
<dbReference type="EC" id="1.3.1.98" evidence="5 19"/>
<dbReference type="GO" id="GO:0051301">
    <property type="term" value="P:cell division"/>
    <property type="evidence" value="ECO:0007669"/>
    <property type="project" value="UniProtKB-KW"/>
</dbReference>
<dbReference type="SUPFAM" id="SSF56176">
    <property type="entry name" value="FAD-binding/transporter-associated domain-like"/>
    <property type="match status" value="1"/>
</dbReference>
<comment type="similarity">
    <text evidence="19">Belongs to the MurB family.</text>
</comment>
<dbReference type="NCBIfam" id="TIGR00179">
    <property type="entry name" value="murB"/>
    <property type="match status" value="1"/>
</dbReference>
<dbReference type="eggNOG" id="COG0812">
    <property type="taxonomic scope" value="Bacteria"/>
</dbReference>
<dbReference type="InterPro" id="IPR036635">
    <property type="entry name" value="MurB_C_sf"/>
</dbReference>
<evidence type="ECO:0000256" key="6">
    <source>
        <dbReference type="ARBA" id="ARBA00015188"/>
    </source>
</evidence>
<evidence type="ECO:0000256" key="19">
    <source>
        <dbReference type="HAMAP-Rule" id="MF_00037"/>
    </source>
</evidence>
<evidence type="ECO:0000256" key="7">
    <source>
        <dbReference type="ARBA" id="ARBA00022490"/>
    </source>
</evidence>
<organism evidence="21 22">
    <name type="scientific">Porphyromonas gingivicanis</name>
    <dbReference type="NCBI Taxonomy" id="266762"/>
    <lineage>
        <taxon>Bacteria</taxon>
        <taxon>Pseudomonadati</taxon>
        <taxon>Bacteroidota</taxon>
        <taxon>Bacteroidia</taxon>
        <taxon>Bacteroidales</taxon>
        <taxon>Porphyromonadaceae</taxon>
        <taxon>Porphyromonas</taxon>
    </lineage>
</organism>
<comment type="catalytic activity">
    <reaction evidence="18 19">
        <text>UDP-N-acetyl-alpha-D-muramate + NADP(+) = UDP-N-acetyl-3-O-(1-carboxyvinyl)-alpha-D-glucosamine + NADPH + H(+)</text>
        <dbReference type="Rhea" id="RHEA:12248"/>
        <dbReference type="ChEBI" id="CHEBI:15378"/>
        <dbReference type="ChEBI" id="CHEBI:57783"/>
        <dbReference type="ChEBI" id="CHEBI:58349"/>
        <dbReference type="ChEBI" id="CHEBI:68483"/>
        <dbReference type="ChEBI" id="CHEBI:70757"/>
        <dbReference type="EC" id="1.3.1.98"/>
    </reaction>
</comment>
<evidence type="ECO:0000256" key="12">
    <source>
        <dbReference type="ARBA" id="ARBA00022960"/>
    </source>
</evidence>
<dbReference type="InterPro" id="IPR016166">
    <property type="entry name" value="FAD-bd_PCMH"/>
</dbReference>
<comment type="cofactor">
    <cofactor evidence="1 19">
        <name>FAD</name>
        <dbReference type="ChEBI" id="CHEBI:57692"/>
    </cofactor>
</comment>
<reference evidence="21 22" key="1">
    <citation type="submission" date="2014-08" db="EMBL/GenBank/DDBJ databases">
        <title>Porphyromonas gingivicanis strain:COT-022_OH1391 Genome sequencing.</title>
        <authorList>
            <person name="Wallis C."/>
            <person name="Deusch O."/>
            <person name="O'Flynn C."/>
            <person name="Davis I."/>
            <person name="Jospin G."/>
            <person name="Darling A.E."/>
            <person name="Coil D.A."/>
            <person name="Alexiev A."/>
            <person name="Horsfall A."/>
            <person name="Kirkwood N."/>
            <person name="Harris S."/>
            <person name="Eisen J.A."/>
        </authorList>
    </citation>
    <scope>NUCLEOTIDE SEQUENCE [LARGE SCALE GENOMIC DNA]</scope>
    <source>
        <strain evidence="22">COT-022 OH1391</strain>
    </source>
</reference>
<evidence type="ECO:0000256" key="11">
    <source>
        <dbReference type="ARBA" id="ARBA00022857"/>
    </source>
</evidence>
<dbReference type="InterPro" id="IPR036318">
    <property type="entry name" value="FAD-bd_PCMH-like_sf"/>
</dbReference>
<evidence type="ECO:0000256" key="18">
    <source>
        <dbReference type="ARBA" id="ARBA00048914"/>
    </source>
</evidence>
<keyword evidence="13 19" id="KW-0573">Peptidoglycan synthesis</keyword>
<dbReference type="GO" id="GO:0008762">
    <property type="term" value="F:UDP-N-acetylmuramate dehydrogenase activity"/>
    <property type="evidence" value="ECO:0007669"/>
    <property type="project" value="UniProtKB-UniRule"/>
</dbReference>
<dbReference type="PANTHER" id="PTHR21071">
    <property type="entry name" value="UDP-N-ACETYLENOLPYRUVOYLGLUCOSAMINE REDUCTASE"/>
    <property type="match status" value="1"/>
</dbReference>
<comment type="caution">
    <text evidence="21">The sequence shown here is derived from an EMBL/GenBank/DDBJ whole genome shotgun (WGS) entry which is preliminary data.</text>
</comment>
<evidence type="ECO:0000256" key="4">
    <source>
        <dbReference type="ARBA" id="ARBA00004752"/>
    </source>
</evidence>
<dbReference type="STRING" id="266762.HQ36_06915"/>
<keyword evidence="22" id="KW-1185">Reference proteome</keyword>
<evidence type="ECO:0000256" key="13">
    <source>
        <dbReference type="ARBA" id="ARBA00022984"/>
    </source>
</evidence>
<keyword evidence="16 19" id="KW-0961">Cell wall biogenesis/degradation</keyword>
<sequence>MNIREKESLVSHNTFQISVVADWWVEYSSLEDLKRLSQDEYFQSLPFLPIGQGSNLLFLEDYRGAILSSQINGIEVLNETSESVSLRVGSGIVWDDFVVWALAHGYNGIENLSWIPGTVGAAAVQNIGAYGAEIEEFIDCVETFDLKTGEQTLIAKADCQYGYRYSIFKEEMYKNHVITHVLFTLSKSNQVNLSYQALEAYFSNREPTPQQVREAVIKIRQSKLPNPHELPNAGSYFMNPVVPFEIYQRLSKEYPNIPYYPAEKGIKLSAAWLLDQAGLKGYKKGNVGTYNQQPLIIVNFGKADGKEIADFAQELSDIVYDKFAIRLTPEVRYIG</sequence>
<proteinExistence type="inferred from homology"/>
<dbReference type="GO" id="GO:0005829">
    <property type="term" value="C:cytosol"/>
    <property type="evidence" value="ECO:0007669"/>
    <property type="project" value="TreeGrafter"/>
</dbReference>
<dbReference type="SUPFAM" id="SSF56194">
    <property type="entry name" value="Uridine diphospho-N-Acetylenolpyruvylglucosamine reductase, MurB, C-terminal domain"/>
    <property type="match status" value="1"/>
</dbReference>
<gene>
    <name evidence="19" type="primary">murB</name>
    <name evidence="21" type="ORF">HQ36_06915</name>
</gene>
<dbReference type="OrthoDB" id="9804753at2"/>
<evidence type="ECO:0000256" key="5">
    <source>
        <dbReference type="ARBA" id="ARBA00012518"/>
    </source>
</evidence>
<feature type="active site" evidence="19">
    <location>
        <position position="164"/>
    </location>
</feature>
<dbReference type="PROSITE" id="PS51387">
    <property type="entry name" value="FAD_PCMH"/>
    <property type="match status" value="1"/>
</dbReference>
<dbReference type="Proteomes" id="UP000030134">
    <property type="component" value="Unassembled WGS sequence"/>
</dbReference>
<feature type="active site" evidence="19">
    <location>
        <position position="330"/>
    </location>
</feature>
<dbReference type="EMBL" id="JQZW01000012">
    <property type="protein sequence ID" value="KGN97599.1"/>
    <property type="molecule type" value="Genomic_DNA"/>
</dbReference>
<dbReference type="AlphaFoldDB" id="A0A0A2GAV9"/>
<dbReference type="NCBIfam" id="NF000755">
    <property type="entry name" value="PRK00046.1"/>
    <property type="match status" value="1"/>
</dbReference>
<name>A0A0A2GAV9_9PORP</name>
<accession>A0A0A2GAV9</accession>
<dbReference type="InterPro" id="IPR016167">
    <property type="entry name" value="FAD-bd_PCMH_sub1"/>
</dbReference>
<keyword evidence="9 19" id="KW-0285">Flavoprotein</keyword>
<dbReference type="GO" id="GO:0009252">
    <property type="term" value="P:peptidoglycan biosynthetic process"/>
    <property type="evidence" value="ECO:0007669"/>
    <property type="project" value="UniProtKB-UniRule"/>
</dbReference>
<evidence type="ECO:0000256" key="17">
    <source>
        <dbReference type="ARBA" id="ARBA00031026"/>
    </source>
</evidence>
<evidence type="ECO:0000256" key="8">
    <source>
        <dbReference type="ARBA" id="ARBA00022618"/>
    </source>
</evidence>
<keyword evidence="12 19" id="KW-0133">Cell shape</keyword>
<feature type="active site" description="Proton donor" evidence="19">
    <location>
        <position position="235"/>
    </location>
</feature>
<dbReference type="GO" id="GO:0071555">
    <property type="term" value="P:cell wall organization"/>
    <property type="evidence" value="ECO:0007669"/>
    <property type="project" value="UniProtKB-KW"/>
</dbReference>
<evidence type="ECO:0000313" key="22">
    <source>
        <dbReference type="Proteomes" id="UP000030134"/>
    </source>
</evidence>
<evidence type="ECO:0000256" key="16">
    <source>
        <dbReference type="ARBA" id="ARBA00023316"/>
    </source>
</evidence>
<dbReference type="Pfam" id="PF01565">
    <property type="entry name" value="FAD_binding_4"/>
    <property type="match status" value="1"/>
</dbReference>
<evidence type="ECO:0000256" key="15">
    <source>
        <dbReference type="ARBA" id="ARBA00023306"/>
    </source>
</evidence>
<dbReference type="InterPro" id="IPR003170">
    <property type="entry name" value="MurB"/>
</dbReference>
<dbReference type="Gene3D" id="3.30.43.10">
    <property type="entry name" value="Uridine Diphospho-n-acetylenolpyruvylglucosamine Reductase, domain 2"/>
    <property type="match status" value="1"/>
</dbReference>
<dbReference type="HAMAP" id="MF_00037">
    <property type="entry name" value="MurB"/>
    <property type="match status" value="1"/>
</dbReference>
<keyword evidence="7 19" id="KW-0963">Cytoplasm</keyword>
<dbReference type="GO" id="GO:0071949">
    <property type="term" value="F:FAD binding"/>
    <property type="evidence" value="ECO:0007669"/>
    <property type="project" value="InterPro"/>
</dbReference>
<dbReference type="UniPathway" id="UPA00219"/>
<evidence type="ECO:0000259" key="20">
    <source>
        <dbReference type="PROSITE" id="PS51387"/>
    </source>
</evidence>
<keyword evidence="8 19" id="KW-0132">Cell division</keyword>
<evidence type="ECO:0000256" key="14">
    <source>
        <dbReference type="ARBA" id="ARBA00023002"/>
    </source>
</evidence>
<comment type="pathway">
    <text evidence="4 19">Cell wall biogenesis; peptidoglycan biosynthesis.</text>
</comment>
<keyword evidence="15 19" id="KW-0131">Cell cycle</keyword>
<dbReference type="InterPro" id="IPR011601">
    <property type="entry name" value="MurB_C"/>
</dbReference>
<keyword evidence="10 19" id="KW-0274">FAD</keyword>
<dbReference type="PANTHER" id="PTHR21071:SF4">
    <property type="entry name" value="UDP-N-ACETYLENOLPYRUVOYLGLUCOSAMINE REDUCTASE"/>
    <property type="match status" value="1"/>
</dbReference>